<evidence type="ECO:0000256" key="4">
    <source>
        <dbReference type="SAM" id="Phobius"/>
    </source>
</evidence>
<dbReference type="KEGG" id="mgod:E7746_10010"/>
<dbReference type="GO" id="GO:0009279">
    <property type="term" value="C:cell outer membrane"/>
    <property type="evidence" value="ECO:0007669"/>
    <property type="project" value="UniProtKB-SubCell"/>
</dbReference>
<evidence type="ECO:0000313" key="7">
    <source>
        <dbReference type="Proteomes" id="UP000297031"/>
    </source>
</evidence>
<keyword evidence="2 4" id="KW-0472">Membrane</keyword>
<organism evidence="6 7">
    <name type="scientific">Muribaculum gordoncarteri</name>
    <dbReference type="NCBI Taxonomy" id="2530390"/>
    <lineage>
        <taxon>Bacteria</taxon>
        <taxon>Pseudomonadati</taxon>
        <taxon>Bacteroidota</taxon>
        <taxon>Bacteroidia</taxon>
        <taxon>Bacteroidales</taxon>
        <taxon>Muribaculaceae</taxon>
        <taxon>Muribaculum</taxon>
    </lineage>
</organism>
<keyword evidence="7" id="KW-1185">Reference proteome</keyword>
<dbReference type="InterPro" id="IPR041700">
    <property type="entry name" value="OMP_b-brl_3"/>
</dbReference>
<dbReference type="InterPro" id="IPR036942">
    <property type="entry name" value="Beta-barrel_TonB_sf"/>
</dbReference>
<accession>A0A4P7VPV1</accession>
<gene>
    <name evidence="6" type="ORF">E7746_10010</name>
</gene>
<evidence type="ECO:0000256" key="1">
    <source>
        <dbReference type="ARBA" id="ARBA00004442"/>
    </source>
</evidence>
<evidence type="ECO:0000259" key="5">
    <source>
        <dbReference type="Pfam" id="PF14905"/>
    </source>
</evidence>
<dbReference type="OrthoDB" id="905020at2"/>
<proteinExistence type="predicted"/>
<reference evidence="6 7" key="1">
    <citation type="submission" date="2019-02" db="EMBL/GenBank/DDBJ databases">
        <title>Isolation and identification of novel species under the genus Muribaculum.</title>
        <authorList>
            <person name="Miyake S."/>
            <person name="Ding Y."/>
            <person name="Low A."/>
            <person name="Soh M."/>
            <person name="Seedorf H."/>
        </authorList>
    </citation>
    <scope>NUCLEOTIDE SEQUENCE [LARGE SCALE GENOMIC DNA]</scope>
    <source>
        <strain evidence="6 7">TLL-A4</strain>
    </source>
</reference>
<protein>
    <submittedName>
        <fullName evidence="6">TonB-dependent receptor</fullName>
    </submittedName>
</protein>
<dbReference type="AlphaFoldDB" id="A0A4P7VPV1"/>
<keyword evidence="4" id="KW-0812">Transmembrane</keyword>
<dbReference type="SUPFAM" id="SSF49464">
    <property type="entry name" value="Carboxypeptidase regulatory domain-like"/>
    <property type="match status" value="1"/>
</dbReference>
<feature type="domain" description="Outer membrane protein beta-barrel" evidence="5">
    <location>
        <begin position="458"/>
        <end position="835"/>
    </location>
</feature>
<dbReference type="Pfam" id="PF14905">
    <property type="entry name" value="OMP_b-brl_3"/>
    <property type="match status" value="1"/>
</dbReference>
<keyword evidence="4" id="KW-1133">Transmembrane helix</keyword>
<evidence type="ECO:0000313" key="6">
    <source>
        <dbReference type="EMBL" id="QCD36188.1"/>
    </source>
</evidence>
<dbReference type="Proteomes" id="UP000297031">
    <property type="component" value="Chromosome"/>
</dbReference>
<sequence length="857" mass="96251">MSLIYHLSVKRSLLTAFIIMVTYISAGAYEYSYTFNNVPISDAIVRISKDHPEINISFIYKELDNYTVSAKINTDDVYDALRQTIGINPVSVIKKGDDYYVEAFQHGHYTIHGRVVDGDKEPMVAGVIYILSGDEVKPLTYGITDNDGAFKIPCDSNDVTLKISYLGYDDFSMKVPPSGNCGVISLSESPVKLQNVVVEGELPMTRIVGNAMITTIANTVLASAGTANDVLAGIPLVFGSDGNYSVFGRGSAVIYINNKVVTNPSALDQLSSSEIKSIEVISNPGAKYSAETNAVIRIVTLPPKGEGFSIALYNRLKVAHFALNTDNVSLKYRHGGLEIFANGYFHGGKRRFHDVPSMTTYGESVFEQLINAYTINTIRNFSGKIGFNYQIGENHSFGGYFESGSMKAKPNGRIESVVTNDGKPYEKLSTIQSAVERTMPSHEANVYYSGKIGEGYVDFNADYVENNSKKDFTHFESDENNSERTVITDADNRKRLLAEKLNVSYPLWNGQIEVGEEYTNSKVSYNSVYTGADISGSDTRINEDNISAFVELTQTFGKFQTGLGVRFEHVRYKYYEGGRLDEDRSRTYNNWFPSVFASTKIGRVGLSLNITSRTTRPSYYQLDGALQYINRYSYQSGDPSLKPVDIYSVQLMAQWSCFFAQAIYSYEKNPIFYTAHRYNDDPLVKLIKFENSKARHKYQFAIGAQPHVGCWSPQPTIGVYCSRYATRFLDREMKLNRPILIFNWDNAISLPHGWIIDADFMVQTSGSAENCYLKARSYLNFGVRKSFFDDMFSIQFNANDIFDTNNERIVMYNGDIKVTTVNYQESRNVMLTLRYNINTSRSKYKGTGAGQAEKNRM</sequence>
<feature type="transmembrane region" description="Helical" evidence="4">
    <location>
        <begin position="12"/>
        <end position="31"/>
    </location>
</feature>
<evidence type="ECO:0000256" key="2">
    <source>
        <dbReference type="ARBA" id="ARBA00023136"/>
    </source>
</evidence>
<dbReference type="InterPro" id="IPR008969">
    <property type="entry name" value="CarboxyPept-like_regulatory"/>
</dbReference>
<keyword evidence="6" id="KW-0675">Receptor</keyword>
<dbReference type="EMBL" id="CP039393">
    <property type="protein sequence ID" value="QCD36188.1"/>
    <property type="molecule type" value="Genomic_DNA"/>
</dbReference>
<dbReference type="SUPFAM" id="SSF56935">
    <property type="entry name" value="Porins"/>
    <property type="match status" value="1"/>
</dbReference>
<dbReference type="Gene3D" id="2.40.170.20">
    <property type="entry name" value="TonB-dependent receptor, beta-barrel domain"/>
    <property type="match status" value="1"/>
</dbReference>
<evidence type="ECO:0000256" key="3">
    <source>
        <dbReference type="ARBA" id="ARBA00023237"/>
    </source>
</evidence>
<name>A0A4P7VPV1_9BACT</name>
<keyword evidence="3" id="KW-0998">Cell outer membrane</keyword>
<comment type="subcellular location">
    <subcellularLocation>
        <location evidence="1">Cell outer membrane</location>
    </subcellularLocation>
</comment>